<feature type="domain" description="Response regulatory" evidence="2">
    <location>
        <begin position="68"/>
        <end position="177"/>
    </location>
</feature>
<dbReference type="SMART" id="SM00448">
    <property type="entry name" value="REC"/>
    <property type="match status" value="1"/>
</dbReference>
<dbReference type="SUPFAM" id="SSF55874">
    <property type="entry name" value="ATPase domain of HSP90 chaperone/DNA topoisomerase II/histidine kinase"/>
    <property type="match status" value="1"/>
</dbReference>
<dbReference type="GO" id="GO:0000160">
    <property type="term" value="P:phosphorelay signal transduction system"/>
    <property type="evidence" value="ECO:0007669"/>
    <property type="project" value="InterPro"/>
</dbReference>
<dbReference type="Gene3D" id="3.40.50.2300">
    <property type="match status" value="1"/>
</dbReference>
<evidence type="ECO:0000259" key="2">
    <source>
        <dbReference type="PROSITE" id="PS50110"/>
    </source>
</evidence>
<dbReference type="SUPFAM" id="SSF52172">
    <property type="entry name" value="CheY-like"/>
    <property type="match status" value="1"/>
</dbReference>
<organism evidence="3">
    <name type="scientific">hydrothermal vent metagenome</name>
    <dbReference type="NCBI Taxonomy" id="652676"/>
    <lineage>
        <taxon>unclassified sequences</taxon>
        <taxon>metagenomes</taxon>
        <taxon>ecological metagenomes</taxon>
    </lineage>
</organism>
<dbReference type="PANTHER" id="PTHR45339:SF5">
    <property type="entry name" value="HISTIDINE KINASE"/>
    <property type="match status" value="1"/>
</dbReference>
<dbReference type="Gene3D" id="3.30.565.10">
    <property type="entry name" value="Histidine kinase-like ATPase, C-terminal domain"/>
    <property type="match status" value="1"/>
</dbReference>
<reference evidence="3" key="1">
    <citation type="submission" date="2018-06" db="EMBL/GenBank/DDBJ databases">
        <authorList>
            <person name="Zhirakovskaya E."/>
        </authorList>
    </citation>
    <scope>NUCLEOTIDE SEQUENCE</scope>
</reference>
<name>A0A3B0W8W6_9ZZZZ</name>
<keyword evidence="1" id="KW-0597">Phosphoprotein</keyword>
<sequence>MSQGFQQQLFTAWSREKKSQAQGNGIGLVISKMLAEQVAADLILHSSSPQGSRFRFSVNYFKPLKSQRILLVDDDHDCLNLFNYYLTQAGHQVKTADSIASLMSQLEKHSFDTLITDLNLSDGQVHGVFMDFSNQVKTTIVMTANPTAEKIDELNKIGFDQVLSKPLSQEQLVNSVA</sequence>
<protein>
    <recommendedName>
        <fullName evidence="2">Response regulatory domain-containing protein</fullName>
    </recommendedName>
</protein>
<accession>A0A3B0W8W6</accession>
<gene>
    <name evidence="3" type="ORF">MNBD_GAMMA02-966</name>
</gene>
<dbReference type="PANTHER" id="PTHR45339">
    <property type="entry name" value="HYBRID SIGNAL TRANSDUCTION HISTIDINE KINASE J"/>
    <property type="match status" value="1"/>
</dbReference>
<dbReference type="InterPro" id="IPR001789">
    <property type="entry name" value="Sig_transdc_resp-reg_receiver"/>
</dbReference>
<dbReference type="AlphaFoldDB" id="A0A3B0W8W6"/>
<proteinExistence type="predicted"/>
<evidence type="ECO:0000256" key="1">
    <source>
        <dbReference type="ARBA" id="ARBA00022553"/>
    </source>
</evidence>
<dbReference type="EMBL" id="UOFA01000226">
    <property type="protein sequence ID" value="VAW45759.1"/>
    <property type="molecule type" value="Genomic_DNA"/>
</dbReference>
<dbReference type="Pfam" id="PF00072">
    <property type="entry name" value="Response_reg"/>
    <property type="match status" value="1"/>
</dbReference>
<dbReference type="InterPro" id="IPR011006">
    <property type="entry name" value="CheY-like_superfamily"/>
</dbReference>
<dbReference type="InterPro" id="IPR036890">
    <property type="entry name" value="HATPase_C_sf"/>
</dbReference>
<dbReference type="PROSITE" id="PS50110">
    <property type="entry name" value="RESPONSE_REGULATORY"/>
    <property type="match status" value="1"/>
</dbReference>
<evidence type="ECO:0000313" key="3">
    <source>
        <dbReference type="EMBL" id="VAW45759.1"/>
    </source>
</evidence>